<dbReference type="AlphaFoldDB" id="A0A382AL12"/>
<evidence type="ECO:0000259" key="2">
    <source>
        <dbReference type="Pfam" id="PF03629"/>
    </source>
</evidence>
<accession>A0A382AL12</accession>
<keyword evidence="1" id="KW-0378">Hydrolase</keyword>
<feature type="domain" description="Sialate O-acetylesterase" evidence="2">
    <location>
        <begin position="100"/>
        <end position="266"/>
    </location>
</feature>
<evidence type="ECO:0000313" key="3">
    <source>
        <dbReference type="EMBL" id="SVB01822.1"/>
    </source>
</evidence>
<dbReference type="Pfam" id="PF03629">
    <property type="entry name" value="SASA"/>
    <property type="match status" value="1"/>
</dbReference>
<name>A0A382AL12_9ZZZZ</name>
<dbReference type="EMBL" id="UINC01025717">
    <property type="protein sequence ID" value="SVB01822.1"/>
    <property type="molecule type" value="Genomic_DNA"/>
</dbReference>
<dbReference type="InterPro" id="IPR052940">
    <property type="entry name" value="Carb_Esterase_6"/>
</dbReference>
<dbReference type="Gene3D" id="3.40.50.1110">
    <property type="entry name" value="SGNH hydrolase"/>
    <property type="match status" value="1"/>
</dbReference>
<dbReference type="PANTHER" id="PTHR31988">
    <property type="entry name" value="ESTERASE, PUTATIVE (DUF303)-RELATED"/>
    <property type="match status" value="1"/>
</dbReference>
<dbReference type="SUPFAM" id="SSF52266">
    <property type="entry name" value="SGNH hydrolase"/>
    <property type="match status" value="1"/>
</dbReference>
<dbReference type="PANTHER" id="PTHR31988:SF19">
    <property type="entry name" value="9-O-ACETYL-N-ACETYLNEURAMINIC ACID DEACETYLASE-RELATED"/>
    <property type="match status" value="1"/>
</dbReference>
<gene>
    <name evidence="3" type="ORF">METZ01_LOCUS154676</name>
</gene>
<dbReference type="InterPro" id="IPR005181">
    <property type="entry name" value="SASA"/>
</dbReference>
<dbReference type="InterPro" id="IPR036514">
    <property type="entry name" value="SGNH_hydro_sf"/>
</dbReference>
<evidence type="ECO:0000256" key="1">
    <source>
        <dbReference type="ARBA" id="ARBA00022801"/>
    </source>
</evidence>
<dbReference type="GO" id="GO:0016787">
    <property type="term" value="F:hydrolase activity"/>
    <property type="evidence" value="ECO:0007669"/>
    <property type="project" value="UniProtKB-KW"/>
</dbReference>
<protein>
    <recommendedName>
        <fullName evidence="2">Sialate O-acetylesterase domain-containing protein</fullName>
    </recommendedName>
</protein>
<reference evidence="3" key="1">
    <citation type="submission" date="2018-05" db="EMBL/GenBank/DDBJ databases">
        <authorList>
            <person name="Lanie J.A."/>
            <person name="Ng W.-L."/>
            <person name="Kazmierczak K.M."/>
            <person name="Andrzejewski T.M."/>
            <person name="Davidsen T.M."/>
            <person name="Wayne K.J."/>
            <person name="Tettelin H."/>
            <person name="Glass J.I."/>
            <person name="Rusch D."/>
            <person name="Podicherti R."/>
            <person name="Tsui H.-C.T."/>
            <person name="Winkler M.E."/>
        </authorList>
    </citation>
    <scope>NUCLEOTIDE SEQUENCE</scope>
</reference>
<organism evidence="3">
    <name type="scientific">marine metagenome</name>
    <dbReference type="NCBI Taxonomy" id="408172"/>
    <lineage>
        <taxon>unclassified sequences</taxon>
        <taxon>metagenomes</taxon>
        <taxon>ecological metagenomes</taxon>
    </lineage>
</organism>
<sequence>MNNFVVVETPTERAVFQQDAKQKSDIKVSGRCGGEATHVKIVASINGKLQNSFTVDLSEDQSFLTIIELGAGGWYHLQFHAVCGEKILATTDVEKVGVGEVLITAGQSNSANHGYPKQNAEDDRIAALGENGWQTADDPQPIATGEGGTPWPLLGDLMAKEINLPIGFVSVGVGGTAVCQWDPDIEGSLYSRLQQAISRLSPTGARAVLWHQGESDTLNGTSADSYVAGMKKIIYQSHKDANLNLPWIVARVSFIGEDHVDKQADILAGQKALVERGLAFEGPTTDDLVGAKYRYDSVHFGQRGLEIHAQRWLDVIKNCFHLSY</sequence>
<proteinExistence type="predicted"/>